<sequence>MKGISVLVFSHPDGLLHDTPKGHPERVERLHAVEQGLSGLAFTRRECPLGNWDDVLRAHDPDYVAKVRDAAPETDRVQMDADTWMSPGTLNAALRAVGGACAAVDAVLAGEARRAFVATRPPGHHAERNKSMGFCLFGNVAIAALRALDHHGLKRVAIVDFDVHHGNGTQDILWEEPRCLFVTSQQMPLWPGTGETNQKGAHGQIINIPLRPNSDGAAMRAAYQQQVFPALRAYSPQLLLISAGFDAHERDPLAELAWTTADYRWLTEELVQIADETAGGRVVSVLEGGYDLQALTEAVAAHVGAMTKVE</sequence>
<dbReference type="PANTHER" id="PTHR10625:SF10">
    <property type="entry name" value="HISTONE DEACETYLASE HDAC1"/>
    <property type="match status" value="1"/>
</dbReference>
<dbReference type="Proteomes" id="UP000638981">
    <property type="component" value="Unassembled WGS sequence"/>
</dbReference>
<dbReference type="GO" id="GO:0040029">
    <property type="term" value="P:epigenetic regulation of gene expression"/>
    <property type="evidence" value="ECO:0007669"/>
    <property type="project" value="TreeGrafter"/>
</dbReference>
<gene>
    <name evidence="3" type="ORF">GCM10007315_18600</name>
</gene>
<dbReference type="CDD" id="cd11599">
    <property type="entry name" value="HDAC_classII_2"/>
    <property type="match status" value="1"/>
</dbReference>
<dbReference type="PANTHER" id="PTHR10625">
    <property type="entry name" value="HISTONE DEACETYLASE HDAC1-RELATED"/>
    <property type="match status" value="1"/>
</dbReference>
<dbReference type="EMBL" id="BMYJ01000005">
    <property type="protein sequence ID" value="GHC55740.1"/>
    <property type="molecule type" value="Genomic_DNA"/>
</dbReference>
<dbReference type="Pfam" id="PF00850">
    <property type="entry name" value="Hist_deacetyl"/>
    <property type="match status" value="1"/>
</dbReference>
<dbReference type="InterPro" id="IPR000286">
    <property type="entry name" value="HDACs"/>
</dbReference>
<keyword evidence="4" id="KW-1185">Reference proteome</keyword>
<comment type="similarity">
    <text evidence="1">Belongs to the histone deacetylase family.</text>
</comment>
<dbReference type="InterPro" id="IPR023801">
    <property type="entry name" value="His_deacetylse_dom"/>
</dbReference>
<accession>A0A918WM35</accession>
<dbReference type="GO" id="GO:0004407">
    <property type="term" value="F:histone deacetylase activity"/>
    <property type="evidence" value="ECO:0007669"/>
    <property type="project" value="TreeGrafter"/>
</dbReference>
<reference evidence="3" key="1">
    <citation type="journal article" date="2014" name="Int. J. Syst. Evol. Microbiol.">
        <title>Complete genome sequence of Corynebacterium casei LMG S-19264T (=DSM 44701T), isolated from a smear-ripened cheese.</title>
        <authorList>
            <consortium name="US DOE Joint Genome Institute (JGI-PGF)"/>
            <person name="Walter F."/>
            <person name="Albersmeier A."/>
            <person name="Kalinowski J."/>
            <person name="Ruckert C."/>
        </authorList>
    </citation>
    <scope>NUCLEOTIDE SEQUENCE</scope>
    <source>
        <strain evidence="3">KCTC 23310</strain>
    </source>
</reference>
<organism evidence="3 4">
    <name type="scientific">Neogemmobacter tilapiae</name>
    <dbReference type="NCBI Taxonomy" id="875041"/>
    <lineage>
        <taxon>Bacteria</taxon>
        <taxon>Pseudomonadati</taxon>
        <taxon>Pseudomonadota</taxon>
        <taxon>Alphaproteobacteria</taxon>
        <taxon>Rhodobacterales</taxon>
        <taxon>Paracoccaceae</taxon>
        <taxon>Neogemmobacter</taxon>
    </lineage>
</organism>
<feature type="domain" description="Histone deacetylase" evidence="2">
    <location>
        <begin position="23"/>
        <end position="305"/>
    </location>
</feature>
<evidence type="ECO:0000313" key="4">
    <source>
        <dbReference type="Proteomes" id="UP000638981"/>
    </source>
</evidence>
<evidence type="ECO:0000256" key="1">
    <source>
        <dbReference type="ARBA" id="ARBA00005947"/>
    </source>
</evidence>
<protein>
    <submittedName>
        <fullName evidence="3">Acetoin utilization protein</fullName>
    </submittedName>
</protein>
<dbReference type="Gene3D" id="3.40.800.20">
    <property type="entry name" value="Histone deacetylase domain"/>
    <property type="match status" value="1"/>
</dbReference>
<dbReference type="PRINTS" id="PR01270">
    <property type="entry name" value="HDASUPER"/>
</dbReference>
<dbReference type="SUPFAM" id="SSF52768">
    <property type="entry name" value="Arginase/deacetylase"/>
    <property type="match status" value="1"/>
</dbReference>
<dbReference type="InterPro" id="IPR037138">
    <property type="entry name" value="His_deacetylse_dom_sf"/>
</dbReference>
<evidence type="ECO:0000259" key="2">
    <source>
        <dbReference type="Pfam" id="PF00850"/>
    </source>
</evidence>
<dbReference type="InterPro" id="IPR023696">
    <property type="entry name" value="Ureohydrolase_dom_sf"/>
</dbReference>
<comment type="caution">
    <text evidence="3">The sequence shown here is derived from an EMBL/GenBank/DDBJ whole genome shotgun (WGS) entry which is preliminary data.</text>
</comment>
<evidence type="ECO:0000313" key="3">
    <source>
        <dbReference type="EMBL" id="GHC55740.1"/>
    </source>
</evidence>
<proteinExistence type="inferred from homology"/>
<reference evidence="3" key="2">
    <citation type="submission" date="2020-09" db="EMBL/GenBank/DDBJ databases">
        <authorList>
            <person name="Sun Q."/>
            <person name="Kim S."/>
        </authorList>
    </citation>
    <scope>NUCLEOTIDE SEQUENCE</scope>
    <source>
        <strain evidence="3">KCTC 23310</strain>
    </source>
</reference>
<name>A0A918WM35_9RHOB</name>
<dbReference type="AlphaFoldDB" id="A0A918WM35"/>